<evidence type="ECO:0000259" key="1">
    <source>
        <dbReference type="Pfam" id="PF18352"/>
    </source>
</evidence>
<comment type="caution">
    <text evidence="2">The sequence shown here is derived from an EMBL/GenBank/DDBJ whole genome shotgun (WGS) entry which is preliminary data.</text>
</comment>
<keyword evidence="3" id="KW-1185">Reference proteome</keyword>
<dbReference type="Gene3D" id="2.40.50.230">
    <property type="entry name" value="Gp5 N-terminal domain"/>
    <property type="match status" value="1"/>
</dbReference>
<proteinExistence type="predicted"/>
<reference evidence="2 3" key="1">
    <citation type="submission" date="2023-07" db="EMBL/GenBank/DDBJ databases">
        <title>Genomic Encyclopedia of Type Strains, Phase IV (KMG-IV): sequencing the most valuable type-strain genomes for metagenomic binning, comparative biology and taxonomic classification.</title>
        <authorList>
            <person name="Goeker M."/>
        </authorList>
    </citation>
    <scope>NUCLEOTIDE SEQUENCE [LARGE SCALE GENOMIC DNA]</scope>
    <source>
        <strain evidence="2 3">DSM 16980</strain>
    </source>
</reference>
<protein>
    <recommendedName>
        <fullName evidence="1">Phage protein Gp138 N-terminal domain-containing protein</fullName>
    </recommendedName>
</protein>
<dbReference type="Pfam" id="PF18352">
    <property type="entry name" value="Gp138_N"/>
    <property type="match status" value="1"/>
</dbReference>
<organism evidence="2 3">
    <name type="scientific">Pectinatus haikarae</name>
    <dbReference type="NCBI Taxonomy" id="349096"/>
    <lineage>
        <taxon>Bacteria</taxon>
        <taxon>Bacillati</taxon>
        <taxon>Bacillota</taxon>
        <taxon>Negativicutes</taxon>
        <taxon>Selenomonadales</taxon>
        <taxon>Selenomonadaceae</taxon>
        <taxon>Pectinatus</taxon>
    </lineage>
</organism>
<dbReference type="RefSeq" id="WP_307222328.1">
    <property type="nucleotide sequence ID" value="NZ_CP116940.1"/>
</dbReference>
<accession>A0ABT9Y4N5</accession>
<evidence type="ECO:0000313" key="2">
    <source>
        <dbReference type="EMBL" id="MDQ0202470.1"/>
    </source>
</evidence>
<gene>
    <name evidence="2" type="ORF">J2S01_000155</name>
</gene>
<sequence>MLKTSERTQDKIEYQKRLLDSVSIGLRVAAPGIIQAVDYGKQTCTVQLAIRERLNFDGNLQWTEIPLLPDVPFFVYSGGGYCLTLPITVGDDCLVVFGDNCMDAWWQNGGVQNQIERRRHDLSDGFALVGFKSQPNVVSGFSGSSAQLRNASGSACIEISGDTINISAANVNVNGKTVISGGTTIDGKNFLGHMHKDVQSGSSDTGGVS</sequence>
<dbReference type="InterPro" id="IPR037026">
    <property type="entry name" value="Vgr_OB-fold_dom_sf"/>
</dbReference>
<name>A0ABT9Y4N5_9FIRM</name>
<dbReference type="InterPro" id="IPR041599">
    <property type="entry name" value="Gp138_N"/>
</dbReference>
<dbReference type="Proteomes" id="UP001239167">
    <property type="component" value="Unassembled WGS sequence"/>
</dbReference>
<feature type="domain" description="Phage protein Gp138 N-terminal" evidence="1">
    <location>
        <begin position="31"/>
        <end position="130"/>
    </location>
</feature>
<dbReference type="EMBL" id="JAUSUE010000001">
    <property type="protein sequence ID" value="MDQ0202470.1"/>
    <property type="molecule type" value="Genomic_DNA"/>
</dbReference>
<evidence type="ECO:0000313" key="3">
    <source>
        <dbReference type="Proteomes" id="UP001239167"/>
    </source>
</evidence>